<evidence type="ECO:0000259" key="5">
    <source>
        <dbReference type="PROSITE" id="PS51782"/>
    </source>
</evidence>
<keyword evidence="4" id="KW-0732">Signal</keyword>
<dbReference type="OrthoDB" id="5985073at2759"/>
<proteinExistence type="inferred from homology"/>
<organism evidence="6 7">
    <name type="scientific">Fusarium irregulare</name>
    <dbReference type="NCBI Taxonomy" id="2494466"/>
    <lineage>
        <taxon>Eukaryota</taxon>
        <taxon>Fungi</taxon>
        <taxon>Dikarya</taxon>
        <taxon>Ascomycota</taxon>
        <taxon>Pezizomycotina</taxon>
        <taxon>Sordariomycetes</taxon>
        <taxon>Hypocreomycetidae</taxon>
        <taxon>Hypocreales</taxon>
        <taxon>Nectriaceae</taxon>
        <taxon>Fusarium</taxon>
        <taxon>Fusarium incarnatum-equiseti species complex</taxon>
    </lineage>
</organism>
<dbReference type="CDD" id="cd00118">
    <property type="entry name" value="LysM"/>
    <property type="match status" value="4"/>
</dbReference>
<feature type="domain" description="LysM" evidence="5">
    <location>
        <begin position="265"/>
        <end position="315"/>
    </location>
</feature>
<dbReference type="InterPro" id="IPR018392">
    <property type="entry name" value="LysM"/>
</dbReference>
<dbReference type="PANTHER" id="PTHR34997:SF1">
    <property type="entry name" value="PEPTIDOGLYCAN-BINDING LYSIN DOMAIN"/>
    <property type="match status" value="1"/>
</dbReference>
<dbReference type="AlphaFoldDB" id="A0A9W8U3Z5"/>
<evidence type="ECO:0000313" key="6">
    <source>
        <dbReference type="EMBL" id="KAJ4003709.1"/>
    </source>
</evidence>
<dbReference type="InterPro" id="IPR036779">
    <property type="entry name" value="LysM_dom_sf"/>
</dbReference>
<feature type="chain" id="PRO_5040843388" description="LysM domain-containing protein" evidence="4">
    <location>
        <begin position="19"/>
        <end position="619"/>
    </location>
</feature>
<accession>A0A9W8U3Z5</accession>
<dbReference type="EMBL" id="JAPDHF010000026">
    <property type="protein sequence ID" value="KAJ4003709.1"/>
    <property type="molecule type" value="Genomic_DNA"/>
</dbReference>
<dbReference type="GO" id="GO:0008061">
    <property type="term" value="F:chitin binding"/>
    <property type="evidence" value="ECO:0007669"/>
    <property type="project" value="UniProtKB-KW"/>
</dbReference>
<evidence type="ECO:0000313" key="7">
    <source>
        <dbReference type="Proteomes" id="UP001152130"/>
    </source>
</evidence>
<dbReference type="Pfam" id="PF01476">
    <property type="entry name" value="LysM"/>
    <property type="match status" value="2"/>
</dbReference>
<evidence type="ECO:0000256" key="4">
    <source>
        <dbReference type="SAM" id="SignalP"/>
    </source>
</evidence>
<comment type="caution">
    <text evidence="6">The sequence shown here is derived from an EMBL/GenBank/DDBJ whole genome shotgun (WGS) entry which is preliminary data.</text>
</comment>
<dbReference type="Gene3D" id="3.10.350.10">
    <property type="entry name" value="LysM domain"/>
    <property type="match status" value="4"/>
</dbReference>
<feature type="domain" description="LysM" evidence="5">
    <location>
        <begin position="571"/>
        <end position="617"/>
    </location>
</feature>
<keyword evidence="7" id="KW-1185">Reference proteome</keyword>
<gene>
    <name evidence="6" type="ORF">NW766_012160</name>
</gene>
<keyword evidence="1" id="KW-0147">Chitin-binding</keyword>
<evidence type="ECO:0000256" key="3">
    <source>
        <dbReference type="ARBA" id="ARBA00044955"/>
    </source>
</evidence>
<reference evidence="6" key="1">
    <citation type="submission" date="2022-10" db="EMBL/GenBank/DDBJ databases">
        <title>Fusarium specimens isolated from Avocado Roots.</title>
        <authorList>
            <person name="Stajich J."/>
            <person name="Roper C."/>
            <person name="Heimlech-Rivalta G."/>
        </authorList>
    </citation>
    <scope>NUCLEOTIDE SEQUENCE</scope>
    <source>
        <strain evidence="6">CF00143</strain>
    </source>
</reference>
<dbReference type="SMART" id="SM00257">
    <property type="entry name" value="LysM"/>
    <property type="match status" value="5"/>
</dbReference>
<dbReference type="Proteomes" id="UP001152130">
    <property type="component" value="Unassembled WGS sequence"/>
</dbReference>
<comment type="similarity">
    <text evidence="3">Belongs to the secreted LysM effector family.</text>
</comment>
<protein>
    <recommendedName>
        <fullName evidence="5">LysM domain-containing protein</fullName>
    </recommendedName>
</protein>
<keyword evidence="2" id="KW-0843">Virulence</keyword>
<feature type="domain" description="LysM" evidence="5">
    <location>
        <begin position="214"/>
        <end position="260"/>
    </location>
</feature>
<evidence type="ECO:0000256" key="1">
    <source>
        <dbReference type="ARBA" id="ARBA00022669"/>
    </source>
</evidence>
<evidence type="ECO:0000256" key="2">
    <source>
        <dbReference type="ARBA" id="ARBA00023026"/>
    </source>
</evidence>
<dbReference type="PANTHER" id="PTHR34997">
    <property type="entry name" value="AM15"/>
    <property type="match status" value="1"/>
</dbReference>
<dbReference type="PROSITE" id="PS51782">
    <property type="entry name" value="LYSM"/>
    <property type="match status" value="4"/>
</dbReference>
<feature type="signal peptide" evidence="4">
    <location>
        <begin position="1"/>
        <end position="18"/>
    </location>
</feature>
<dbReference type="SUPFAM" id="SSF54106">
    <property type="entry name" value="LysM domain"/>
    <property type="match status" value="1"/>
</dbReference>
<dbReference type="InterPro" id="IPR052210">
    <property type="entry name" value="LysM1-like"/>
</dbReference>
<name>A0A9W8U3Z5_9HYPO</name>
<feature type="domain" description="LysM" evidence="5">
    <location>
        <begin position="355"/>
        <end position="401"/>
    </location>
</feature>
<sequence length="619" mass="68074">MSTKWKVILPLLLGSAAAQQFSDYGYDYDVDYYTPTCKSAIEKTLECDSALHYIVFANQEPTAPQLEKLCTKKCKSSLVQLQKEIEKSCPVAQNNLTLQHGGFATAQDNIHEFLDGFTKACLKDPNTGKFCADVMSSWPATENMTTAQNCSDCALGAIQLGLNSEFTHNERVALDFSELTKSCSKTGFEITPPTSTKYVSETSTTVSPTQSCEVPYTIQDDDTCNGICKSQNVSSYAFTNTNNLPLWCDELPEAGNVVCLPKTCDIYTVKEGDHCLTIAHDFNYVFSATQLLSWNPTLNELCSNINQHVGMQICVSPPGLGHLKPSPTSPTDDASITPAPEPINLANGTNIRCAQYHNVTTGDNCADLTVAAGISLKDFYFLNPSINKECTNLILGESYCIRAIGDIDTYSGYTTTFKKKPTGCFYPDGEPCQTVETVLSPATRAPGTWGKDKCRVYLSWTETEDENVNKDFNSCKEIARRYKTTVEELKKWNPSLSKLSPCIIKKENRYCVYLQDEYRSPATITAGTGSDTAQTTSSVIRTASAIASTATSGSEATPSPIAPETIARCKDFYKAVSGDYCYKICEDNKVAQKDFVTWNPSVKKDCSLIQKGYWYCVGR</sequence>